<dbReference type="KEGG" id="fpz:LA55_58"/>
<dbReference type="PANTHER" id="PTHR30292">
    <property type="entry name" value="UNCHARACTERIZED PROTEIN YBGL-RELATED"/>
    <property type="match status" value="1"/>
</dbReference>
<dbReference type="InterPro" id="IPR011330">
    <property type="entry name" value="Glyco_hydro/deAcase_b/a-brl"/>
</dbReference>
<dbReference type="RefSeq" id="WP_044525379.1">
    <property type="nucleotide sequence ID" value="NZ_CP009440.1"/>
</dbReference>
<organism evidence="1 2">
    <name type="scientific">Francisella philomiragia</name>
    <dbReference type="NCBI Taxonomy" id="28110"/>
    <lineage>
        <taxon>Bacteria</taxon>
        <taxon>Pseudomonadati</taxon>
        <taxon>Pseudomonadota</taxon>
        <taxon>Gammaproteobacteria</taxon>
        <taxon>Thiotrichales</taxon>
        <taxon>Francisellaceae</taxon>
        <taxon>Francisella</taxon>
    </lineage>
</organism>
<dbReference type="Gene3D" id="3.20.20.370">
    <property type="entry name" value="Glycoside hydrolase/deacetylase"/>
    <property type="match status" value="1"/>
</dbReference>
<protein>
    <submittedName>
        <fullName evidence="1">LamB/YcsF family protein</fullName>
    </submittedName>
</protein>
<name>A0A0B6CUI1_9GAMM</name>
<dbReference type="OrthoDB" id="9773478at2"/>
<dbReference type="PANTHER" id="PTHR30292:SF0">
    <property type="entry name" value="5-OXOPROLINASE SUBUNIT A"/>
    <property type="match status" value="1"/>
</dbReference>
<proteinExistence type="predicted"/>
<gene>
    <name evidence="1" type="ORF">LA55_58</name>
</gene>
<dbReference type="NCBIfam" id="NF003816">
    <property type="entry name" value="PRK05406.1-5"/>
    <property type="match status" value="1"/>
</dbReference>
<dbReference type="EMBL" id="CP009440">
    <property type="protein sequence ID" value="AJI52485.1"/>
    <property type="molecule type" value="Genomic_DNA"/>
</dbReference>
<dbReference type="STRING" id="28110.KU46_600"/>
<evidence type="ECO:0000313" key="1">
    <source>
        <dbReference type="EMBL" id="AJI52485.1"/>
    </source>
</evidence>
<accession>A0A0B6CUI1</accession>
<evidence type="ECO:0000313" key="2">
    <source>
        <dbReference type="Proteomes" id="UP000031830"/>
    </source>
</evidence>
<reference evidence="1 2" key="1">
    <citation type="journal article" date="2015" name="Genome Announc.">
        <title>Genome sequencing of 18 francisella strains to aid in assay development and testing.</title>
        <authorList>
            <person name="Johnson S.L."/>
            <person name="Daligault H.E."/>
            <person name="Davenport K.W."/>
            <person name="Coyne S.R."/>
            <person name="Frey K.G."/>
            <person name="Koroleva G.I."/>
            <person name="Broomall S.M."/>
            <person name="Bishop-Lilly K.A."/>
            <person name="Bruce D.C."/>
            <person name="Chertkov O."/>
            <person name="Freitas T."/>
            <person name="Jaissle J."/>
            <person name="Ladner J.T."/>
            <person name="Rosenzweig C.N."/>
            <person name="Gibbons H.S."/>
            <person name="Palacios G.F."/>
            <person name="Redden C.L."/>
            <person name="Xu Y."/>
            <person name="Minogue T.D."/>
            <person name="Chain P.S."/>
        </authorList>
    </citation>
    <scope>NUCLEOTIDE SEQUENCE [LARGE SCALE GENOMIC DNA]</scope>
    <source>
        <strain evidence="1 2">GA01-2794</strain>
    </source>
</reference>
<sequence>MLLINCDLGERGVAHPIDDKLVRYIDIANIACGGHAGNKESVDYYVNLCRDHNVKITAHISYPDKENFGRKVIDIDYGTLCSSFDEQFALFDKDVKAVKPHGALYNELNVNQELAEVFVEWCLKNDIKELVVSPFGIVAEYAKKNGIKIVKESFAERGYMLDSINNPMLIPRGQPNAEIHDVAEAIKQYNQLKQGFITIDDQDIIFESQTICIHSDSKIALELAQQLRKNRD</sequence>
<dbReference type="AlphaFoldDB" id="A0A0B6CUI1"/>
<dbReference type="SUPFAM" id="SSF88713">
    <property type="entry name" value="Glycoside hydrolase/deacetylase"/>
    <property type="match status" value="1"/>
</dbReference>
<dbReference type="GO" id="GO:0005975">
    <property type="term" value="P:carbohydrate metabolic process"/>
    <property type="evidence" value="ECO:0007669"/>
    <property type="project" value="InterPro"/>
</dbReference>
<dbReference type="Pfam" id="PF03746">
    <property type="entry name" value="LamB_YcsF"/>
    <property type="match status" value="1"/>
</dbReference>
<dbReference type="Proteomes" id="UP000031830">
    <property type="component" value="Chromosome"/>
</dbReference>
<dbReference type="InterPro" id="IPR005501">
    <property type="entry name" value="LamB/YcsF/PxpA-like"/>
</dbReference>